<dbReference type="EMBL" id="CP146022">
    <property type="protein sequence ID" value="WWQ64032.1"/>
    <property type="molecule type" value="Genomic_DNA"/>
</dbReference>
<evidence type="ECO:0000313" key="1">
    <source>
        <dbReference type="EMBL" id="WWQ64032.1"/>
    </source>
</evidence>
<proteinExistence type="predicted"/>
<organism evidence="1 2">
    <name type="scientific">Streptomyces citrinus</name>
    <dbReference type="NCBI Taxonomy" id="3118173"/>
    <lineage>
        <taxon>Bacteria</taxon>
        <taxon>Bacillati</taxon>
        <taxon>Actinomycetota</taxon>
        <taxon>Actinomycetes</taxon>
        <taxon>Kitasatosporales</taxon>
        <taxon>Streptomycetaceae</taxon>
        <taxon>Streptomyces</taxon>
    </lineage>
</organism>
<protein>
    <submittedName>
        <fullName evidence="1">DUF2330 domain-containing protein</fullName>
    </submittedName>
</protein>
<sequence>MTTPAAPLTTRARALLVALALIAFQIAWIAAPAYACGCGAMVPREGQRISVGQETSVVRWDGRTEQIVMRLSVSGDGRDVAWIMPVPHRASVELGDRELFSALDRATAPEWRTRHYFWPRDGDWPFDGSSGDGAAAKAPGATADAGVNVVGRETLGPFDVARLTATDPDDLANWLKKNGFRLPSRLDRALRPYVDQGWEYVAIRLAPKEDGATLGGRLDPLHLTFAADRLVYPMRLSRLASDPQHVSLYVLSGHRMETRSRIGGSAPRVTYAGEITDTTGPLARLAGDSRYLTALTQDFPDPSAIDGDHELNRAAHDTPYRTVRYENELLTVGPGLPVWFLTVLAVAAAVLVAALLAVRGHRRRTVLPPAPVAVPPRLR</sequence>
<accession>A0ACD5AA09</accession>
<dbReference type="Proteomes" id="UP001432251">
    <property type="component" value="Chromosome"/>
</dbReference>
<gene>
    <name evidence="1" type="ORF">V2W30_12225</name>
</gene>
<reference evidence="1" key="1">
    <citation type="journal article" date="2025" name="Int. J. Syst. Evol. Microbiol.">
        <title>Streptomyces citrinus sp. nov., with yellow diffusible pigment.</title>
        <authorList>
            <person name="He Y."/>
            <person name="Yang E."/>
            <person name="Xu J."/>
            <person name="Sun Y."/>
            <person name="Sun L."/>
        </authorList>
    </citation>
    <scope>NUCLEOTIDE SEQUENCE</scope>
    <source>
        <strain evidence="1">Q6</strain>
    </source>
</reference>
<keyword evidence="2" id="KW-1185">Reference proteome</keyword>
<name>A0ACD5AA09_9ACTN</name>
<evidence type="ECO:0000313" key="2">
    <source>
        <dbReference type="Proteomes" id="UP001432251"/>
    </source>
</evidence>